<evidence type="ECO:0000313" key="9">
    <source>
        <dbReference type="Proteomes" id="UP000230605"/>
    </source>
</evidence>
<keyword evidence="5" id="KW-0539">Nucleus</keyword>
<accession>A0A2G5HYI6</accession>
<dbReference type="GO" id="GO:0006325">
    <property type="term" value="P:chromatin organization"/>
    <property type="evidence" value="ECO:0007669"/>
    <property type="project" value="InterPro"/>
</dbReference>
<keyword evidence="10" id="KW-1185">Reference proteome</keyword>
<evidence type="ECO:0000313" key="8">
    <source>
        <dbReference type="EMBL" id="WPA99269.1"/>
    </source>
</evidence>
<comment type="similarity">
    <text evidence="3">Belongs to the HIR3 family.</text>
</comment>
<dbReference type="EMBL" id="CP134185">
    <property type="protein sequence ID" value="WPA99269.1"/>
    <property type="molecule type" value="Genomic_DNA"/>
</dbReference>
<dbReference type="GO" id="GO:0005634">
    <property type="term" value="C:nucleus"/>
    <property type="evidence" value="ECO:0007669"/>
    <property type="project" value="UniProtKB-SubCell"/>
</dbReference>
<feature type="compositionally biased region" description="Acidic residues" evidence="6">
    <location>
        <begin position="1905"/>
        <end position="1914"/>
    </location>
</feature>
<reference evidence="7 9" key="1">
    <citation type="submission" date="2015-10" db="EMBL/GenBank/DDBJ databases">
        <title>The cercosporin biosynthetic gene cluster was horizontally transferred to several fungal lineages and shown to be expanded in Cercospora beticola based on microsynteny with recipient genomes.</title>
        <authorList>
            <person name="De Jonge R."/>
            <person name="Ebert M.K."/>
            <person name="Suttle J.C."/>
            <person name="Jurick Ii W.M."/>
            <person name="Secor G.A."/>
            <person name="Thomma B.P."/>
            <person name="Van De Peer Y."/>
            <person name="Bolton M.D."/>
        </authorList>
    </citation>
    <scope>NUCLEOTIDE SEQUENCE [LARGE SCALE GENOMIC DNA]</scope>
    <source>
        <strain evidence="7 9">09-40</strain>
    </source>
</reference>
<evidence type="ECO:0000256" key="2">
    <source>
        <dbReference type="ARBA" id="ARBA00004123"/>
    </source>
</evidence>
<dbReference type="GO" id="GO:0000417">
    <property type="term" value="C:HIR complex"/>
    <property type="evidence" value="ECO:0007669"/>
    <property type="project" value="TreeGrafter"/>
</dbReference>
<sequence length="1914" mass="214925">MSGFRALNIEYDDESDVEVDDTKEIQIEEALKLYQTALKFHADGPQSYDQAAAAYEELFKSEIFKYPESQTELERIQLYGPAPDYVPPLDGPAPGRSTANNNFDTGPSTLPQILHLSHKNYAQFKLDQLSDRLDAFAVTLNQILTEATDSLEHFVSSLDKDETDPDLWRRTASVGEVLNSNRITRFCLEAVLDGDEDGLDSVRSLPGLHEGFAAEQLRELVAQLQDHLSTLQTPPSMNVRRLLSDKIKARLHPYNAIINRARELRQQSNQQPGTEDTGRHILPAPRTWAELGDTILQQQMSDQHGIATRPPCLAICFDKAGTLPPLPAPRDLEKPGSPQVIISRVRIPKITMYPMNLTQQFPGLDNGRPTVQPQIASADASMTIAGPSPVEVETELSTMTLPSRKRSGDVAGLHDTEEGRTKSKRLRARDSIVDAAAERQADANTRWEHEQALNEFQAADDWMFGTVSGLLERIGIVGFDAARHVRQEMQTTDSGDVSPAGQGFAASSALRHARRDIQGLLGHWKESMAHLVLFGGENLDISQSQNLLTTSNMFGSIGSSKVLTKLDPLSNDGLQDLIDTVNEGWSLTTDVAWKFIDALLRPGKLTVTESSYVKYQWPETLKTVVVRVIVNFDETVYKQAAAEVAQWQTPQLNGKVQAAVHDLSEIIQSIFELHLDVYSLIKQANSGVAEDTIVAQGDRLQRWSQLARDIMLARQQTDLPDLKDSLNIRFLWATTFAIGASEDVTQEHTIGCMHDLKRILVDADMPGIHLPNNAIMPEVSLDALERELSKLTMKDFFVKVTNQDVSDPASVIVSLEPLLESLDTVKHTDNASNEQPTPALPPNVQPEFVRFLETSPVSVRLMLWQRLRDAYIKIDYKPKVVCCYLRMIGIVLEEMKSSENANLEPAERLVTELKSLRLISEWVKLLFELIHGKQDGMGCMGCMDDDYIRFAVRNFGELLQLLQVFNVVNDAVSVGRIEAPSVQSFRAVMTWSHETQVRVWIILYAVFQEAISENKNIFLMPTEDRFEFLRVVHRNLGIRGICSCLNRAFVRMLKDEFFSMTHVDGYDTEQAQVLYDLYGLNCFTDPDQDLIEHNCTHDAFLDRGVALQAVDLLLAQASKLPMKELVKHTLKDTIEKVHGALARRRPSEAILRNRETIKEFLKSNIQPLELYSCVKGEGNHLAVHPVPEGDAVLASKGWFFLMGHMSLTKFRAQKRTGPTPTEDVDIAIAFFMQDLEFTMNHWETWFRLGQAYDTKIEESVVWSAEKLNNSMQDIITLQKYVIHCFTMATALAHRSADLKFETSSKMAELYGDFALRLYASSREPFSMKPFEVEEENIFVSDHKGVHRSTSLKPMRLYTVWKLANTMFKKALRGRSDQWQLHYMVGKCLWKMHNASDELRGHDQPPTGPQVVDAFVKALELLPDKDRKESKDSKREPTLEPHYKLLVIVDKLWRKGTLDPASMKQALDHSHYARKEGFPESMDKWTEHVLAVLKALSKADKSNWYHRMIARTAHIAYEQSRPSAEPTTEQLDACARAANNVLTQQMFTKTMVLQVWRPENERAGRHFVYTSRYTRFMVKILKQLKDRVTLETLAKRVRRRQNDLFEQSLVWQDICAAWLYLLRSYGGLSEGLETACFSNIAYEDFVARKDPLEVWMQNTPSGESPALDVLREVQELKKINQGLMKPSAIDDLIGDSYAHLFSTVGKQLWEQEERQKREAEASKPPEPAPAPAPAAVTSPPRNPMMSLTHLMNVDGASDAAPAAPAVPAPVPVPAPAIAEPDLAPVRRKIGVGRREIRTNAEACAFKGGSTSNKDKAGTNASAQPKGVVDVIDQERRSSLPGGFSVENSAPASIHENADDADDESELSDLEGERDEEEDRDDDMLPASSPLPGAPTDNQTGTAAGENDVEMEDERD</sequence>
<comment type="subcellular location">
    <subcellularLocation>
        <location evidence="2">Nucleus</location>
    </subcellularLocation>
</comment>
<proteinExistence type="inferred from homology"/>
<feature type="region of interest" description="Disordered" evidence="6">
    <location>
        <begin position="404"/>
        <end position="425"/>
    </location>
</feature>
<dbReference type="EMBL" id="LKMD01000102">
    <property type="protein sequence ID" value="PIA97624.1"/>
    <property type="molecule type" value="Genomic_DNA"/>
</dbReference>
<feature type="compositionally biased region" description="Acidic residues" evidence="6">
    <location>
        <begin position="1857"/>
        <end position="1882"/>
    </location>
</feature>
<protein>
    <recommendedName>
        <fullName evidence="4">Histone transcription regulator 3 homolog</fullName>
    </recommendedName>
</protein>
<reference evidence="8 10" key="2">
    <citation type="submission" date="2023-09" db="EMBL/GenBank/DDBJ databases">
        <title>Complete-Gapless Cercospora beticola genome.</title>
        <authorList>
            <person name="Wyatt N.A."/>
            <person name="Spanner R.E."/>
            <person name="Bolton M.D."/>
        </authorList>
    </citation>
    <scope>NUCLEOTIDE SEQUENCE [LARGE SCALE GENOMIC DNA]</scope>
    <source>
        <strain evidence="8">Cb09-40</strain>
    </source>
</reference>
<organism evidence="7 9">
    <name type="scientific">Cercospora beticola</name>
    <name type="common">Sugarbeet leaf spot fungus</name>
    <dbReference type="NCBI Taxonomy" id="122368"/>
    <lineage>
        <taxon>Eukaryota</taxon>
        <taxon>Fungi</taxon>
        <taxon>Dikarya</taxon>
        <taxon>Ascomycota</taxon>
        <taxon>Pezizomycotina</taxon>
        <taxon>Dothideomycetes</taxon>
        <taxon>Dothideomycetidae</taxon>
        <taxon>Mycosphaerellales</taxon>
        <taxon>Mycosphaerellaceae</taxon>
        <taxon>Cercospora</taxon>
    </lineage>
</organism>
<evidence type="ECO:0000313" key="7">
    <source>
        <dbReference type="EMBL" id="PIA97624.1"/>
    </source>
</evidence>
<dbReference type="InterPro" id="IPR033053">
    <property type="entry name" value="Hir3/CABIN1"/>
</dbReference>
<evidence type="ECO:0000256" key="3">
    <source>
        <dbReference type="ARBA" id="ARBA00007335"/>
    </source>
</evidence>
<gene>
    <name evidence="7" type="ORF">CB0940_06617</name>
    <name evidence="8" type="ORF">RHO25_003886</name>
</gene>
<dbReference type="Proteomes" id="UP000230605">
    <property type="component" value="Chromosome 2"/>
</dbReference>
<dbReference type="OrthoDB" id="77564at2759"/>
<feature type="compositionally biased region" description="Basic and acidic residues" evidence="6">
    <location>
        <begin position="406"/>
        <end position="421"/>
    </location>
</feature>
<dbReference type="Proteomes" id="UP001302367">
    <property type="component" value="Chromosome 2"/>
</dbReference>
<name>A0A2G5HYI6_CERBT</name>
<dbReference type="PANTHER" id="PTHR15502">
    <property type="entry name" value="CALCINEURIN-BINDING PROTEIN CABIN 1-RELATED"/>
    <property type="match status" value="1"/>
</dbReference>
<dbReference type="GO" id="GO:0031491">
    <property type="term" value="F:nucleosome binding"/>
    <property type="evidence" value="ECO:0007669"/>
    <property type="project" value="TreeGrafter"/>
</dbReference>
<evidence type="ECO:0000313" key="10">
    <source>
        <dbReference type="Proteomes" id="UP001302367"/>
    </source>
</evidence>
<evidence type="ECO:0000256" key="4">
    <source>
        <dbReference type="ARBA" id="ARBA00014848"/>
    </source>
</evidence>
<dbReference type="PANTHER" id="PTHR15502:SF7">
    <property type="entry name" value="CALCINEURIN-BINDING PROTEIN CABIN-1"/>
    <property type="match status" value="1"/>
</dbReference>
<evidence type="ECO:0000256" key="6">
    <source>
        <dbReference type="SAM" id="MobiDB-lite"/>
    </source>
</evidence>
<evidence type="ECO:0000256" key="5">
    <source>
        <dbReference type="ARBA" id="ARBA00023242"/>
    </source>
</evidence>
<evidence type="ECO:0000256" key="1">
    <source>
        <dbReference type="ARBA" id="ARBA00002687"/>
    </source>
</evidence>
<feature type="region of interest" description="Disordered" evidence="6">
    <location>
        <begin position="1709"/>
        <end position="1744"/>
    </location>
</feature>
<feature type="region of interest" description="Disordered" evidence="6">
    <location>
        <begin position="1804"/>
        <end position="1914"/>
    </location>
</feature>
<feature type="compositionally biased region" description="Basic and acidic residues" evidence="6">
    <location>
        <begin position="1709"/>
        <end position="1722"/>
    </location>
</feature>
<comment type="function">
    <text evidence="1">Has a role in a nucleosome assembly pathway that is required for the integrity of heterochromatin and proper chromosome segregation.</text>
</comment>